<dbReference type="InterPro" id="IPR003439">
    <property type="entry name" value="ABC_transporter-like_ATP-bd"/>
</dbReference>
<feature type="domain" description="ABC transporter" evidence="9">
    <location>
        <begin position="702"/>
        <end position="948"/>
    </location>
</feature>
<feature type="transmembrane region" description="Helical" evidence="8">
    <location>
        <begin position="1181"/>
        <end position="1200"/>
    </location>
</feature>
<keyword evidence="7 8" id="KW-0472">Membrane</keyword>
<evidence type="ECO:0000256" key="2">
    <source>
        <dbReference type="ARBA" id="ARBA00022448"/>
    </source>
</evidence>
<keyword evidence="5" id="KW-0067">ATP-binding</keyword>
<dbReference type="Gene3D" id="3.40.50.300">
    <property type="entry name" value="P-loop containing nucleotide triphosphate hydrolases"/>
    <property type="match status" value="2"/>
</dbReference>
<dbReference type="PANTHER" id="PTHR48041">
    <property type="entry name" value="ABC TRANSPORTER G FAMILY MEMBER 28"/>
    <property type="match status" value="1"/>
</dbReference>
<feature type="transmembrane region" description="Helical" evidence="8">
    <location>
        <begin position="1079"/>
        <end position="1096"/>
    </location>
</feature>
<evidence type="ECO:0000256" key="1">
    <source>
        <dbReference type="ARBA" id="ARBA00004141"/>
    </source>
</evidence>
<dbReference type="PROSITE" id="PS50893">
    <property type="entry name" value="ABC_TRANSPORTER_2"/>
    <property type="match status" value="2"/>
</dbReference>
<accession>A0A1E3PJ83</accession>
<name>A0A1E3PJ83_9ASCO</name>
<dbReference type="Pfam" id="PF00005">
    <property type="entry name" value="ABC_tran"/>
    <property type="match status" value="2"/>
</dbReference>
<feature type="transmembrane region" description="Helical" evidence="8">
    <location>
        <begin position="1041"/>
        <end position="1059"/>
    </location>
</feature>
<feature type="domain" description="ABC transporter" evidence="9">
    <location>
        <begin position="63"/>
        <end position="302"/>
    </location>
</feature>
<dbReference type="PROSITE" id="PS00211">
    <property type="entry name" value="ABC_TRANSPORTER_1"/>
    <property type="match status" value="2"/>
</dbReference>
<dbReference type="STRING" id="857566.A0A1E3PJ83"/>
<dbReference type="GO" id="GO:0140359">
    <property type="term" value="F:ABC-type transporter activity"/>
    <property type="evidence" value="ECO:0007669"/>
    <property type="project" value="InterPro"/>
</dbReference>
<dbReference type="GO" id="GO:0016020">
    <property type="term" value="C:membrane"/>
    <property type="evidence" value="ECO:0007669"/>
    <property type="project" value="UniProtKB-SubCell"/>
</dbReference>
<feature type="transmembrane region" description="Helical" evidence="8">
    <location>
        <begin position="384"/>
        <end position="407"/>
    </location>
</feature>
<dbReference type="SUPFAM" id="SSF52540">
    <property type="entry name" value="P-loop containing nucleoside triphosphate hydrolases"/>
    <property type="match status" value="2"/>
</dbReference>
<feature type="transmembrane region" description="Helical" evidence="8">
    <location>
        <begin position="616"/>
        <end position="641"/>
    </location>
</feature>
<feature type="transmembrane region" description="Helical" evidence="8">
    <location>
        <begin position="1150"/>
        <end position="1172"/>
    </location>
</feature>
<evidence type="ECO:0000256" key="3">
    <source>
        <dbReference type="ARBA" id="ARBA00022692"/>
    </source>
</evidence>
<sequence>MATIPTDNLDAFLVPNVDPVDISVRDLNLTVSIKPKKPSFFSYFHTNKQSPSPSINDDKETIVSTDEYGTILFDKDQIIRNVSFDAKPGTLTAIIGGSGSGKTSILNILANTMSSANLSQTGNVYFNGHQNLKKIRSAYVIQQDYLEPNLTARETLLYAAQLRLPSATTKNECRQLVEGVIFELGLKECADTKVGSTTHRGLSGGEKRRLSIGVQLLSNPSVIFLDEPTTGLDAHSAYLLVKTMRFLASKGRTLIMSIHQPRSDIFFLIDNITILTRGQSVYSGPVRNSVSHFERLGFKTPEKVNPADYLIDISSVDNRSPQLESKSSQQVQSLISVWNSSQNLPMVEEKPEPPHHLRDNKTSLRNEIIVLARRSLLCSWRDPMSFAGLFLESIVMGIVVGLVFLQLDGSLTGIRSMQGLLYISTSIQAYLLIIYECYRLCNTDIRIFDREYSEGYVSPLGFVISRRLAKLLTEDLFVPLIFSTLVYFLSGLRTDGAHHFFIYFSINLILHHIAMNFALFSVSLSREFAIASLFGNLCFTFQFISCGYFVNAAQMPVYVRWTKYLAFVWYGFGAYISNQFTGFSGDCPSGDINSDECLLYTGAYILQVLDFPQNWIALPVCVCLAWAIGCLLAALIGLKYIKVNVTVSRRKKSKPEPEVKDELSENLTLSNSNVNGKNIECENANLVASGIDISVHELKLRIQKRDIKLKTKEILILSDISANFKAGSINAILGPSGSGKSSMLNFMAGRLNSSLVSKYASSGEIIFNNAIPSQKVIQSTCSFVTQEDDGLLPSLTVRETLYFAAYLRLPPRMSRSEKRRQADALIARMGLKECSDTMIGSEFIKGISGGEKRRVSICIQLLSKPKIILLDEPTSGLDSFTAASILEVLQSLANEGKTVICTIHQPRSDLFSKFGNVLLLSKGGRVAYNGSSDGALSHFQNIGFPCPALTNPADHIIDLISVNLQSKDKEDISRERVNSLLDLWRTRVNNNSDKRDFSQIKRITLAAELGSFELRSAPWLYALPILLQRSTLGIMRSPDKIMARVMQVAGLGVILALFFSPLKSDYISISNRLGLLQEVTALYFVGMLTNIAVYPFERDVFYREHDDNAYSVLPFFLSYTLLELPFEFISSVLFSTFLVFVIGLPRTPSMFFAMVYSSFCTINCGESIGIIFNTIFHHPGFAVNVISVVLTVGTIMAGIMSPSMPGVFRAINWLSPLKYAIEIVINIGFRGQKFTCDSTSRLPDGGCVLGTGEQVLKTYNLESNLDSVLGGLAAATIIYRLIAYGILKLYRLKLDKDSFKLRTKESNNSF</sequence>
<comment type="subcellular location">
    <subcellularLocation>
        <location evidence="1">Membrane</location>
        <topology evidence="1">Multi-pass membrane protein</topology>
    </subcellularLocation>
</comment>
<dbReference type="EMBL" id="KV454410">
    <property type="protein sequence ID" value="ODQ65475.1"/>
    <property type="molecule type" value="Genomic_DNA"/>
</dbReference>
<dbReference type="GO" id="GO:0005524">
    <property type="term" value="F:ATP binding"/>
    <property type="evidence" value="ECO:0007669"/>
    <property type="project" value="UniProtKB-KW"/>
</dbReference>
<feature type="transmembrane region" description="Helical" evidence="8">
    <location>
        <begin position="500"/>
        <end position="521"/>
    </location>
</feature>
<dbReference type="InterPro" id="IPR050352">
    <property type="entry name" value="ABCG_transporters"/>
</dbReference>
<dbReference type="InterPro" id="IPR013525">
    <property type="entry name" value="ABC2_TM"/>
</dbReference>
<reference evidence="10 11" key="1">
    <citation type="journal article" date="2016" name="Proc. Natl. Acad. Sci. U.S.A.">
        <title>Comparative genomics of biotechnologically important yeasts.</title>
        <authorList>
            <person name="Riley R."/>
            <person name="Haridas S."/>
            <person name="Wolfe K.H."/>
            <person name="Lopes M.R."/>
            <person name="Hittinger C.T."/>
            <person name="Goeker M."/>
            <person name="Salamov A.A."/>
            <person name="Wisecaver J.H."/>
            <person name="Long T.M."/>
            <person name="Calvey C.H."/>
            <person name="Aerts A.L."/>
            <person name="Barry K.W."/>
            <person name="Choi C."/>
            <person name="Clum A."/>
            <person name="Coughlan A.Y."/>
            <person name="Deshpande S."/>
            <person name="Douglass A.P."/>
            <person name="Hanson S.J."/>
            <person name="Klenk H.-P."/>
            <person name="LaButti K.M."/>
            <person name="Lapidus A."/>
            <person name="Lindquist E.A."/>
            <person name="Lipzen A.M."/>
            <person name="Meier-Kolthoff J.P."/>
            <person name="Ohm R.A."/>
            <person name="Otillar R.P."/>
            <person name="Pangilinan J.L."/>
            <person name="Peng Y."/>
            <person name="Rokas A."/>
            <person name="Rosa C.A."/>
            <person name="Scheuner C."/>
            <person name="Sibirny A.A."/>
            <person name="Slot J.C."/>
            <person name="Stielow J.B."/>
            <person name="Sun H."/>
            <person name="Kurtzman C.P."/>
            <person name="Blackwell M."/>
            <person name="Grigoriev I.V."/>
            <person name="Jeffries T.W."/>
        </authorList>
    </citation>
    <scope>NUCLEOTIDE SEQUENCE [LARGE SCALE GENOMIC DNA]</scope>
    <source>
        <strain evidence="10 11">DSM 6958</strain>
    </source>
</reference>
<dbReference type="InterPro" id="IPR027417">
    <property type="entry name" value="P-loop_NTPase"/>
</dbReference>
<dbReference type="SMART" id="SM00382">
    <property type="entry name" value="AAA"/>
    <property type="match status" value="2"/>
</dbReference>
<keyword evidence="2" id="KW-0813">Transport</keyword>
<feature type="transmembrane region" description="Helical" evidence="8">
    <location>
        <begin position="419"/>
        <end position="438"/>
    </location>
</feature>
<keyword evidence="6 8" id="KW-1133">Transmembrane helix</keyword>
<dbReference type="InterPro" id="IPR003593">
    <property type="entry name" value="AAA+_ATPase"/>
</dbReference>
<evidence type="ECO:0000256" key="8">
    <source>
        <dbReference type="SAM" id="Phobius"/>
    </source>
</evidence>
<dbReference type="PANTHER" id="PTHR48041:SF119">
    <property type="entry name" value="ROA1P"/>
    <property type="match status" value="1"/>
</dbReference>
<feature type="transmembrane region" description="Helical" evidence="8">
    <location>
        <begin position="1116"/>
        <end position="1144"/>
    </location>
</feature>
<organism evidence="10 11">
    <name type="scientific">Nadsonia fulvescens var. elongata DSM 6958</name>
    <dbReference type="NCBI Taxonomy" id="857566"/>
    <lineage>
        <taxon>Eukaryota</taxon>
        <taxon>Fungi</taxon>
        <taxon>Dikarya</taxon>
        <taxon>Ascomycota</taxon>
        <taxon>Saccharomycotina</taxon>
        <taxon>Dipodascomycetes</taxon>
        <taxon>Dipodascales</taxon>
        <taxon>Dipodascales incertae sedis</taxon>
        <taxon>Nadsonia</taxon>
    </lineage>
</organism>
<gene>
    <name evidence="10" type="ORF">NADFUDRAFT_52065</name>
</gene>
<dbReference type="OrthoDB" id="66620at2759"/>
<evidence type="ECO:0000256" key="5">
    <source>
        <dbReference type="ARBA" id="ARBA00022840"/>
    </source>
</evidence>
<evidence type="ECO:0000259" key="9">
    <source>
        <dbReference type="PROSITE" id="PS50893"/>
    </source>
</evidence>
<evidence type="ECO:0000313" key="10">
    <source>
        <dbReference type="EMBL" id="ODQ65475.1"/>
    </source>
</evidence>
<proteinExistence type="predicted"/>
<evidence type="ECO:0000256" key="6">
    <source>
        <dbReference type="ARBA" id="ARBA00022989"/>
    </source>
</evidence>
<evidence type="ECO:0000313" key="11">
    <source>
        <dbReference type="Proteomes" id="UP000095009"/>
    </source>
</evidence>
<evidence type="ECO:0000256" key="4">
    <source>
        <dbReference type="ARBA" id="ARBA00022741"/>
    </source>
</evidence>
<dbReference type="InterPro" id="IPR017871">
    <property type="entry name" value="ABC_transporter-like_CS"/>
</dbReference>
<protein>
    <submittedName>
        <fullName evidence="10">ATP-dependent ABC transporter</fullName>
    </submittedName>
</protein>
<dbReference type="Pfam" id="PF19055">
    <property type="entry name" value="ABC2_membrane_7"/>
    <property type="match status" value="2"/>
</dbReference>
<keyword evidence="4" id="KW-0547">Nucleotide-binding</keyword>
<dbReference type="InterPro" id="IPR043926">
    <property type="entry name" value="ABCG_dom"/>
</dbReference>
<feature type="transmembrane region" description="Helical" evidence="8">
    <location>
        <begin position="476"/>
        <end position="494"/>
    </location>
</feature>
<evidence type="ECO:0000256" key="7">
    <source>
        <dbReference type="ARBA" id="ARBA00023136"/>
    </source>
</evidence>
<dbReference type="GO" id="GO:0016887">
    <property type="term" value="F:ATP hydrolysis activity"/>
    <property type="evidence" value="ECO:0007669"/>
    <property type="project" value="InterPro"/>
</dbReference>
<dbReference type="Pfam" id="PF01061">
    <property type="entry name" value="ABC2_membrane"/>
    <property type="match status" value="2"/>
</dbReference>
<keyword evidence="3 8" id="KW-0812">Transmembrane</keyword>
<feature type="transmembrane region" description="Helical" evidence="8">
    <location>
        <begin position="528"/>
        <end position="550"/>
    </location>
</feature>
<dbReference type="Proteomes" id="UP000095009">
    <property type="component" value="Unassembled WGS sequence"/>
</dbReference>
<keyword evidence="11" id="KW-1185">Reference proteome</keyword>
<feature type="transmembrane region" description="Helical" evidence="8">
    <location>
        <begin position="1268"/>
        <end position="1290"/>
    </location>
</feature>